<organism evidence="4 5">
    <name type="scientific">Clostridium cibarium</name>
    <dbReference type="NCBI Taxonomy" id="2762247"/>
    <lineage>
        <taxon>Bacteria</taxon>
        <taxon>Bacillati</taxon>
        <taxon>Bacillota</taxon>
        <taxon>Clostridia</taxon>
        <taxon>Eubacteriales</taxon>
        <taxon>Clostridiaceae</taxon>
        <taxon>Clostridium</taxon>
    </lineage>
</organism>
<dbReference type="Gene3D" id="2.60.120.430">
    <property type="entry name" value="Galactose-binding lectin"/>
    <property type="match status" value="1"/>
</dbReference>
<dbReference type="SUPFAM" id="SSF49785">
    <property type="entry name" value="Galactose-binding domain-like"/>
    <property type="match status" value="2"/>
</dbReference>
<evidence type="ECO:0000259" key="3">
    <source>
        <dbReference type="Pfam" id="PF09212"/>
    </source>
</evidence>
<gene>
    <name evidence="4" type="ORF">H9661_13465</name>
</gene>
<feature type="chain" id="PRO_5045049238" evidence="1">
    <location>
        <begin position="23"/>
        <end position="452"/>
    </location>
</feature>
<reference evidence="4 5" key="1">
    <citation type="submission" date="2020-08" db="EMBL/GenBank/DDBJ databases">
        <title>A Genomic Blueprint of the Chicken Gut Microbiome.</title>
        <authorList>
            <person name="Gilroy R."/>
            <person name="Ravi A."/>
            <person name="Getino M."/>
            <person name="Pursley I."/>
            <person name="Horton D.L."/>
            <person name="Alikhan N.-F."/>
            <person name="Baker D."/>
            <person name="Gharbi K."/>
            <person name="Hall N."/>
            <person name="Watson M."/>
            <person name="Adriaenssens E.M."/>
            <person name="Foster-Nyarko E."/>
            <person name="Jarju S."/>
            <person name="Secka A."/>
            <person name="Antonio M."/>
            <person name="Oren A."/>
            <person name="Chaudhuri R."/>
            <person name="La Ragione R.M."/>
            <person name="Hildebrand F."/>
            <person name="Pallen M.J."/>
        </authorList>
    </citation>
    <scope>NUCLEOTIDE SEQUENCE [LARGE SCALE GENOMIC DNA]</scope>
    <source>
        <strain evidence="4 5">Sa3CVN1</strain>
    </source>
</reference>
<accession>A0ABR8PW24</accession>
<dbReference type="InterPro" id="IPR008979">
    <property type="entry name" value="Galactose-bd-like_sf"/>
</dbReference>
<dbReference type="Proteomes" id="UP000627781">
    <property type="component" value="Unassembled WGS sequence"/>
</dbReference>
<feature type="domain" description="CBM11" evidence="2">
    <location>
        <begin position="209"/>
        <end position="332"/>
    </location>
</feature>
<comment type="caution">
    <text evidence="4">The sequence shown here is derived from an EMBL/GenBank/DDBJ whole genome shotgun (WGS) entry which is preliminary data.</text>
</comment>
<dbReference type="Gene3D" id="2.60.120.260">
    <property type="entry name" value="Galactose-binding domain-like"/>
    <property type="match status" value="1"/>
</dbReference>
<sequence>MSLFMACTMIVSLVPNSLSVSAATDDKLIYENNFEKGKGPDEVAGVITKEDVSVVSLVKGNNALKFKSKFDGSDNWETNKHELAFYKEYSKKISKDSTLQFDILVPTDEKVYDGQIKYIGGLGTHDKSTDKWGWVGTSYGDINSSDFVDLGNGYSSKSVTVKLNDNINVDLFKVDLQIVSYNCNYNGDIYLDNIKLISSNLPEKVEVPAVVDDFEGYGGEDKLLEKEWKTNAGDGCLVTPKLVKDGTGNHDLEFNYKISTEKVTEGWAGITKDKKVDWSSFNSLQFWCTPDGKGQKLAIQITSNGEDFEVNMPEFASTTSESLITIPFSKFKGKKGGTLDLSKIERIGIWCNTIPKNSEGPWTVDSKMYFDDIKAVYVVSDEEKEKLIQDSTDLIRVAVSNKNQEDLDKAQEMIKKIPGCSEKDALQNRLDTVKDRLKQNNIRKLLFKLINM</sequence>
<feature type="signal peptide" evidence="1">
    <location>
        <begin position="1"/>
        <end position="22"/>
    </location>
</feature>
<proteinExistence type="predicted"/>
<evidence type="ECO:0000313" key="4">
    <source>
        <dbReference type="EMBL" id="MBD7912366.1"/>
    </source>
</evidence>
<feature type="domain" description="Carbohydrate binding module 27" evidence="3">
    <location>
        <begin position="59"/>
        <end position="197"/>
    </location>
</feature>
<dbReference type="Pfam" id="PF03425">
    <property type="entry name" value="CBM_11"/>
    <property type="match status" value="1"/>
</dbReference>
<protein>
    <submittedName>
        <fullName evidence="4">CIA30 family protein</fullName>
    </submittedName>
</protein>
<dbReference type="Pfam" id="PF09212">
    <property type="entry name" value="CBM27"/>
    <property type="match status" value="1"/>
</dbReference>
<name>A0ABR8PW24_9CLOT</name>
<evidence type="ECO:0000313" key="5">
    <source>
        <dbReference type="Proteomes" id="UP000627781"/>
    </source>
</evidence>
<evidence type="ECO:0000259" key="2">
    <source>
        <dbReference type="Pfam" id="PF03425"/>
    </source>
</evidence>
<dbReference type="EMBL" id="JACSRA010000022">
    <property type="protein sequence ID" value="MBD7912366.1"/>
    <property type="molecule type" value="Genomic_DNA"/>
</dbReference>
<dbReference type="InterPro" id="IPR005087">
    <property type="entry name" value="CBM11"/>
</dbReference>
<dbReference type="InterPro" id="IPR015295">
    <property type="entry name" value="CBM27"/>
</dbReference>
<keyword evidence="1" id="KW-0732">Signal</keyword>
<evidence type="ECO:0000256" key="1">
    <source>
        <dbReference type="SAM" id="SignalP"/>
    </source>
</evidence>
<keyword evidence="5" id="KW-1185">Reference proteome</keyword>